<evidence type="ECO:0000313" key="17">
    <source>
        <dbReference type="Proteomes" id="UP001233999"/>
    </source>
</evidence>
<evidence type="ECO:0000256" key="5">
    <source>
        <dbReference type="ARBA" id="ARBA00022679"/>
    </source>
</evidence>
<dbReference type="PANTHER" id="PTHR11139">
    <property type="entry name" value="ATAXIA TELANGIECTASIA MUTATED ATM -RELATED"/>
    <property type="match status" value="1"/>
</dbReference>
<dbReference type="EMBL" id="JASPKZ010007619">
    <property type="protein sequence ID" value="KAJ9583306.1"/>
    <property type="molecule type" value="Genomic_DNA"/>
</dbReference>
<reference evidence="16" key="2">
    <citation type="submission" date="2023-05" db="EMBL/GenBank/DDBJ databases">
        <authorList>
            <person name="Fouks B."/>
        </authorList>
    </citation>
    <scope>NUCLEOTIDE SEQUENCE</scope>
    <source>
        <strain evidence="16">Stay&amp;Tobe</strain>
        <tissue evidence="16">Testes</tissue>
    </source>
</reference>
<dbReference type="InterPro" id="IPR036940">
    <property type="entry name" value="PI3/4_kinase_cat_sf"/>
</dbReference>
<dbReference type="Pfam" id="PF02259">
    <property type="entry name" value="FAT"/>
    <property type="match status" value="1"/>
</dbReference>
<feature type="non-terminal residue" evidence="16">
    <location>
        <position position="1202"/>
    </location>
</feature>
<comment type="caution">
    <text evidence="16">The sequence shown here is derived from an EMBL/GenBank/DDBJ whole genome shotgun (WGS) entry which is preliminary data.</text>
</comment>
<dbReference type="Pfam" id="PF23593">
    <property type="entry name" value="HEAT_ATR"/>
    <property type="match status" value="1"/>
</dbReference>
<dbReference type="PANTHER" id="PTHR11139:SF69">
    <property type="entry name" value="SERINE_THREONINE-PROTEIN KINASE ATR"/>
    <property type="match status" value="1"/>
</dbReference>
<dbReference type="GO" id="GO:0006281">
    <property type="term" value="P:DNA repair"/>
    <property type="evidence" value="ECO:0007669"/>
    <property type="project" value="UniProtKB-KW"/>
</dbReference>
<evidence type="ECO:0000256" key="7">
    <source>
        <dbReference type="ARBA" id="ARBA00022763"/>
    </source>
</evidence>
<keyword evidence="7" id="KW-0227">DNA damage</keyword>
<dbReference type="EC" id="2.7.11.1" evidence="3"/>
<dbReference type="GO" id="GO:0005694">
    <property type="term" value="C:chromosome"/>
    <property type="evidence" value="ECO:0007669"/>
    <property type="project" value="TreeGrafter"/>
</dbReference>
<protein>
    <recommendedName>
        <fullName evidence="12">Serine/threonine-protein kinase ATR</fullName>
        <ecNumber evidence="3">2.7.11.1</ecNumber>
    </recommendedName>
</protein>
<evidence type="ECO:0000256" key="4">
    <source>
        <dbReference type="ARBA" id="ARBA00022527"/>
    </source>
</evidence>
<proteinExistence type="inferred from homology"/>
<keyword evidence="10" id="KW-0234">DNA repair</keyword>
<dbReference type="PROSITE" id="PS51189">
    <property type="entry name" value="FAT"/>
    <property type="match status" value="1"/>
</dbReference>
<dbReference type="InterPro" id="IPR018936">
    <property type="entry name" value="PI3/4_kinase_CS"/>
</dbReference>
<keyword evidence="11" id="KW-0539">Nucleus</keyword>
<dbReference type="InterPro" id="IPR003152">
    <property type="entry name" value="FATC_dom"/>
</dbReference>
<evidence type="ECO:0000256" key="10">
    <source>
        <dbReference type="ARBA" id="ARBA00023204"/>
    </source>
</evidence>
<sequence length="1202" mass="138404">FYWKNMISHPIHKVPIRGSYGTASHQIQNKFLFHSRPLATKNNVPPYPEYPHPIYGSDYGKTFGDWATNWSLKMMSQVLSGDIKSVFEYCIVSIKRDLQTALFFLPYIVVHGIICSTKETYPIILEEIYTVISEPNKPDEAAVKKRDLSSRSELQTKCAKAVFNIIDFVVRFLEDWTAKHISLYTLKETDLTHKSLDGFLNDMDMLLLSRANYKCGEYSRALMYLETYVKYKPHAFQDVLWLFLKIYARLNDCDAIHGIIAVRETEATLEETMICHKATGQLQAATAYYENLDMKTELRSSSHASLIQCYLGLDQPLTALRKCQEIAARTTDMVAKMEEFEAEAFWRLCDFDSLNNLVEKTVVSPEGSWNMSLSHAILSFTRARLVAHILAEVDEFHEVVERIKNTSDMSVSMELARNCMKEWKQRLEVVKHCSRIQEEIMCIRRAILMQSVKVFQSNCSSVAEFFYQQIGNSWVESAITARSSTAVSENHCSILSYDFSSLFKVLFVEKAKLLWAKGDKEAALTCLQQGLKQHLSQEYDSLQEYYNNVSSDDQKINAEGKLLLATYLDENTYVDVDANINNYQEAVNACVQWEKSYVCLAQYYERALSNFKTTLERNVDGSEMQLNAVMNYAESLTHGCQYIYKALPCLLTLWLDLGTEYSDPSRCPRYKEEALAKLRSSLLKMNEIIRNLIKTLPSYLFLPVYSQLISRVCHPDPSVFLVIKEMLTVVLSSYPQQALWMTVAVYNSTNQLRARRCGEVIAAAGFSSPESKKFLKDFLRLTQKLLVFTDMPINENHKKNDVYSVSRIVPALEQILSSPTSSRIILPIQKHFNIVLPEGVESYAGHQVYQQNEVYFHRVQDEFTVISSQQKPRKITIVGSDGKEYYLLCKSRDDLRKDFRYMEFCNVVNSYLAKDEESRQRNLQIRTYYVAPLNECSGVIEWVPNMVPFRSACIVMYRRARIYQNLLSVRELLKPEMYDLATKRKCFMERVLPIFPSILNEWFRAQFPQPHKWMKARTAYIQTTAVMSMVGYILGLGDRHGENILFDTMTGEVMHVDFNCLFNKGLLFAIPERVPFRLTHNIVCAMGPLGVEGHFRKCCEITLRLLRSNGDTLTSVLRPFIYDPIVSWDKQTAGRGKNTEYTNELAVKNLKDLERRLQGMVKSKGKECYVALSVEGQVNSLILEATDINNLCQMYFGWAPFL</sequence>
<evidence type="ECO:0000313" key="16">
    <source>
        <dbReference type="EMBL" id="KAJ9583306.1"/>
    </source>
</evidence>
<comment type="subcellular location">
    <subcellularLocation>
        <location evidence="1">Nucleus</location>
    </subcellularLocation>
</comment>
<dbReference type="PROSITE" id="PS51190">
    <property type="entry name" value="FATC"/>
    <property type="match status" value="1"/>
</dbReference>
<dbReference type="InterPro" id="IPR056802">
    <property type="entry name" value="ATR-like_M-HEAT"/>
</dbReference>
<accession>A0AAD7ZMX9</accession>
<evidence type="ECO:0000256" key="1">
    <source>
        <dbReference type="ARBA" id="ARBA00004123"/>
    </source>
</evidence>
<dbReference type="InterPro" id="IPR011009">
    <property type="entry name" value="Kinase-like_dom_sf"/>
</dbReference>
<dbReference type="GO" id="GO:0004674">
    <property type="term" value="F:protein serine/threonine kinase activity"/>
    <property type="evidence" value="ECO:0007669"/>
    <property type="project" value="UniProtKB-KW"/>
</dbReference>
<dbReference type="Pfam" id="PF02260">
    <property type="entry name" value="FATC"/>
    <property type="match status" value="1"/>
</dbReference>
<name>A0AAD7ZMX9_DIPPU</name>
<organism evidence="16 17">
    <name type="scientific">Diploptera punctata</name>
    <name type="common">Pacific beetle cockroach</name>
    <dbReference type="NCBI Taxonomy" id="6984"/>
    <lineage>
        <taxon>Eukaryota</taxon>
        <taxon>Metazoa</taxon>
        <taxon>Ecdysozoa</taxon>
        <taxon>Arthropoda</taxon>
        <taxon>Hexapoda</taxon>
        <taxon>Insecta</taxon>
        <taxon>Pterygota</taxon>
        <taxon>Neoptera</taxon>
        <taxon>Polyneoptera</taxon>
        <taxon>Dictyoptera</taxon>
        <taxon>Blattodea</taxon>
        <taxon>Blaberoidea</taxon>
        <taxon>Blaberidae</taxon>
        <taxon>Diplopterinae</taxon>
        <taxon>Diploptera</taxon>
    </lineage>
</organism>
<evidence type="ECO:0000256" key="6">
    <source>
        <dbReference type="ARBA" id="ARBA00022741"/>
    </source>
</evidence>
<dbReference type="PROSITE" id="PS00916">
    <property type="entry name" value="PI3_4_KINASE_2"/>
    <property type="match status" value="1"/>
</dbReference>
<dbReference type="Proteomes" id="UP001233999">
    <property type="component" value="Unassembled WGS sequence"/>
</dbReference>
<evidence type="ECO:0000256" key="3">
    <source>
        <dbReference type="ARBA" id="ARBA00012513"/>
    </source>
</evidence>
<reference evidence="16" key="1">
    <citation type="journal article" date="2023" name="IScience">
        <title>Live-bearing cockroach genome reveals convergent evolutionary mechanisms linked to viviparity in insects and beyond.</title>
        <authorList>
            <person name="Fouks B."/>
            <person name="Harrison M.C."/>
            <person name="Mikhailova A.A."/>
            <person name="Marchal E."/>
            <person name="English S."/>
            <person name="Carruthers M."/>
            <person name="Jennings E.C."/>
            <person name="Chiamaka E.L."/>
            <person name="Frigard R.A."/>
            <person name="Pippel M."/>
            <person name="Attardo G.M."/>
            <person name="Benoit J.B."/>
            <person name="Bornberg-Bauer E."/>
            <person name="Tobe S.S."/>
        </authorList>
    </citation>
    <scope>NUCLEOTIDE SEQUENCE</scope>
    <source>
        <strain evidence="16">Stay&amp;Tobe</strain>
    </source>
</reference>
<evidence type="ECO:0000259" key="13">
    <source>
        <dbReference type="PROSITE" id="PS50290"/>
    </source>
</evidence>
<evidence type="ECO:0000256" key="8">
    <source>
        <dbReference type="ARBA" id="ARBA00022777"/>
    </source>
</evidence>
<comment type="similarity">
    <text evidence="2">Belongs to the PI3/PI4-kinase family. ATM subfamily.</text>
</comment>
<evidence type="ECO:0000256" key="2">
    <source>
        <dbReference type="ARBA" id="ARBA00010769"/>
    </source>
</evidence>
<keyword evidence="5" id="KW-0808">Transferase</keyword>
<dbReference type="InterPro" id="IPR014009">
    <property type="entry name" value="PIK_FAT"/>
</dbReference>
<gene>
    <name evidence="16" type="ORF">L9F63_022360</name>
</gene>
<keyword evidence="8" id="KW-0418">Kinase</keyword>
<evidence type="ECO:0000256" key="11">
    <source>
        <dbReference type="ARBA" id="ARBA00023242"/>
    </source>
</evidence>
<dbReference type="AlphaFoldDB" id="A0AAD7ZMX9"/>
<dbReference type="GO" id="GO:0005634">
    <property type="term" value="C:nucleus"/>
    <property type="evidence" value="ECO:0007669"/>
    <property type="project" value="UniProtKB-SubCell"/>
</dbReference>
<feature type="domain" description="FATC" evidence="15">
    <location>
        <begin position="1170"/>
        <end position="1202"/>
    </location>
</feature>
<dbReference type="Gene3D" id="1.10.1070.11">
    <property type="entry name" value="Phosphatidylinositol 3-/4-kinase, catalytic domain"/>
    <property type="match status" value="1"/>
</dbReference>
<dbReference type="InterPro" id="IPR003151">
    <property type="entry name" value="PIK-rel_kinase_FAT"/>
</dbReference>
<dbReference type="SMART" id="SM00146">
    <property type="entry name" value="PI3Kc"/>
    <property type="match status" value="1"/>
</dbReference>
<feature type="domain" description="PI3K/PI4K catalytic" evidence="13">
    <location>
        <begin position="859"/>
        <end position="1168"/>
    </location>
</feature>
<dbReference type="Gene3D" id="3.30.1010.10">
    <property type="entry name" value="Phosphatidylinositol 3-kinase Catalytic Subunit, Chain A, domain 4"/>
    <property type="match status" value="1"/>
</dbReference>
<dbReference type="GO" id="GO:0005524">
    <property type="term" value="F:ATP binding"/>
    <property type="evidence" value="ECO:0007669"/>
    <property type="project" value="UniProtKB-KW"/>
</dbReference>
<dbReference type="InterPro" id="IPR050517">
    <property type="entry name" value="DDR_Repair_Kinase"/>
</dbReference>
<dbReference type="SUPFAM" id="SSF56112">
    <property type="entry name" value="Protein kinase-like (PK-like)"/>
    <property type="match status" value="1"/>
</dbReference>
<dbReference type="GO" id="GO:0000723">
    <property type="term" value="P:telomere maintenance"/>
    <property type="evidence" value="ECO:0007669"/>
    <property type="project" value="TreeGrafter"/>
</dbReference>
<evidence type="ECO:0000259" key="15">
    <source>
        <dbReference type="PROSITE" id="PS51190"/>
    </source>
</evidence>
<evidence type="ECO:0000256" key="12">
    <source>
        <dbReference type="ARBA" id="ARBA00024420"/>
    </source>
</evidence>
<keyword evidence="9" id="KW-0067">ATP-binding</keyword>
<dbReference type="InterPro" id="IPR000403">
    <property type="entry name" value="PI3/4_kinase_cat_dom"/>
</dbReference>
<keyword evidence="6" id="KW-0547">Nucleotide-binding</keyword>
<dbReference type="InterPro" id="IPR057564">
    <property type="entry name" value="HEAT_ATR"/>
</dbReference>
<evidence type="ECO:0000256" key="9">
    <source>
        <dbReference type="ARBA" id="ARBA00022840"/>
    </source>
</evidence>
<dbReference type="SMART" id="SM01343">
    <property type="entry name" value="FATC"/>
    <property type="match status" value="1"/>
</dbReference>
<dbReference type="Pfam" id="PF25030">
    <property type="entry name" value="M-HEAT_ATR"/>
    <property type="match status" value="1"/>
</dbReference>
<keyword evidence="4" id="KW-0723">Serine/threonine-protein kinase</keyword>
<dbReference type="Pfam" id="PF00454">
    <property type="entry name" value="PI3_PI4_kinase"/>
    <property type="match status" value="1"/>
</dbReference>
<evidence type="ECO:0000259" key="14">
    <source>
        <dbReference type="PROSITE" id="PS51189"/>
    </source>
</evidence>
<keyword evidence="17" id="KW-1185">Reference proteome</keyword>
<dbReference type="GO" id="GO:0000077">
    <property type="term" value="P:DNA damage checkpoint signaling"/>
    <property type="evidence" value="ECO:0007669"/>
    <property type="project" value="TreeGrafter"/>
</dbReference>
<feature type="domain" description="FAT" evidence="14">
    <location>
        <begin position="207"/>
        <end position="748"/>
    </location>
</feature>
<dbReference type="PROSITE" id="PS50290">
    <property type="entry name" value="PI3_4_KINASE_3"/>
    <property type="match status" value="1"/>
</dbReference>
<dbReference type="CDD" id="cd00892">
    <property type="entry name" value="PIKKc_ATR"/>
    <property type="match status" value="1"/>
</dbReference>